<keyword evidence="3" id="KW-1185">Reference proteome</keyword>
<feature type="compositionally biased region" description="Polar residues" evidence="1">
    <location>
        <begin position="442"/>
        <end position="452"/>
    </location>
</feature>
<protein>
    <submittedName>
        <fullName evidence="2">Uncharacterized protein</fullName>
    </submittedName>
</protein>
<accession>A0A8H5GY29</accession>
<gene>
    <name evidence="2" type="ORF">D9615_007399</name>
</gene>
<reference evidence="2 3" key="1">
    <citation type="journal article" date="2020" name="ISME J.">
        <title>Uncovering the hidden diversity of litter-decomposition mechanisms in mushroom-forming fungi.</title>
        <authorList>
            <person name="Floudas D."/>
            <person name="Bentzer J."/>
            <person name="Ahren D."/>
            <person name="Johansson T."/>
            <person name="Persson P."/>
            <person name="Tunlid A."/>
        </authorList>
    </citation>
    <scope>NUCLEOTIDE SEQUENCE [LARGE SCALE GENOMIC DNA]</scope>
    <source>
        <strain evidence="2 3">CBS 661.87</strain>
    </source>
</reference>
<dbReference type="Proteomes" id="UP000565441">
    <property type="component" value="Unassembled WGS sequence"/>
</dbReference>
<dbReference type="OrthoDB" id="3216537at2759"/>
<organism evidence="2 3">
    <name type="scientific">Tricholomella constricta</name>
    <dbReference type="NCBI Taxonomy" id="117010"/>
    <lineage>
        <taxon>Eukaryota</taxon>
        <taxon>Fungi</taxon>
        <taxon>Dikarya</taxon>
        <taxon>Basidiomycota</taxon>
        <taxon>Agaricomycotina</taxon>
        <taxon>Agaricomycetes</taxon>
        <taxon>Agaricomycetidae</taxon>
        <taxon>Agaricales</taxon>
        <taxon>Tricholomatineae</taxon>
        <taxon>Lyophyllaceae</taxon>
        <taxon>Tricholomella</taxon>
    </lineage>
</organism>
<feature type="region of interest" description="Disordered" evidence="1">
    <location>
        <begin position="228"/>
        <end position="248"/>
    </location>
</feature>
<evidence type="ECO:0000313" key="3">
    <source>
        <dbReference type="Proteomes" id="UP000565441"/>
    </source>
</evidence>
<comment type="caution">
    <text evidence="2">The sequence shown here is derived from an EMBL/GenBank/DDBJ whole genome shotgun (WGS) entry which is preliminary data.</text>
</comment>
<dbReference type="AlphaFoldDB" id="A0A8H5GY29"/>
<evidence type="ECO:0000313" key="2">
    <source>
        <dbReference type="EMBL" id="KAF5373278.1"/>
    </source>
</evidence>
<sequence>MHGLTNARLARETGPTTMSLLTEEGHLSVKPYAFVPAVLNLPEIKRAQGSVSNVSSRSSHRGPGGGVDLTEGCMLTKSVKYTHQLSQFISAIHRGDPQPVEDVIGKLYIVPYDNFTLDDRCNLTYLESFVHTSLDVYGFIAFTASIATLDSLIQMVKSDNDRRQAEIDMWGTANRRFLDFSNSAFVNPEYELVALYPDHFLPNGSMLTIYRPKGGYINYVSSDRRLRRTTESSSPRLPPFHHESQERGPYPNRLNIFLVILNAEIKFRRYSQENQLNNFPALPQDILTLITRTIELADLIYWQPVPTEGSPGKAILDQGIANARRNPPRAARPDTRKTMERTLSEDAEMEDLGGTSASARAARGKWFDNATLEQRKAYMTMLTTAPDDDYNPALLEELKVNSACYSVLSINKWLTAIKQPGMPNFENASPDARQTDAVSEHASGSSPHDSTD</sequence>
<dbReference type="EMBL" id="JAACJP010000040">
    <property type="protein sequence ID" value="KAF5373278.1"/>
    <property type="molecule type" value="Genomic_DNA"/>
</dbReference>
<proteinExistence type="predicted"/>
<name>A0A8H5GY29_9AGAR</name>
<feature type="region of interest" description="Disordered" evidence="1">
    <location>
        <begin position="420"/>
        <end position="452"/>
    </location>
</feature>
<evidence type="ECO:0000256" key="1">
    <source>
        <dbReference type="SAM" id="MobiDB-lite"/>
    </source>
</evidence>